<dbReference type="PANTHER" id="PTHR47743">
    <property type="entry name" value="KIAA1210 / KIAA1211 FAMILY MEMBER"/>
    <property type="match status" value="1"/>
</dbReference>
<name>A0A8C1LWT8_CYPCA</name>
<organism evidence="2 3">
    <name type="scientific">Cyprinus carpio</name>
    <name type="common">Common carp</name>
    <dbReference type="NCBI Taxonomy" id="7962"/>
    <lineage>
        <taxon>Eukaryota</taxon>
        <taxon>Metazoa</taxon>
        <taxon>Chordata</taxon>
        <taxon>Craniata</taxon>
        <taxon>Vertebrata</taxon>
        <taxon>Euteleostomi</taxon>
        <taxon>Actinopterygii</taxon>
        <taxon>Neopterygii</taxon>
        <taxon>Teleostei</taxon>
        <taxon>Ostariophysi</taxon>
        <taxon>Cypriniformes</taxon>
        <taxon>Cyprinidae</taxon>
        <taxon>Cyprininae</taxon>
        <taxon>Cyprinus</taxon>
    </lineage>
</organism>
<evidence type="ECO:0000313" key="3">
    <source>
        <dbReference type="Proteomes" id="UP000694427"/>
    </source>
</evidence>
<accession>A0A8C1LWT8</accession>
<feature type="region of interest" description="Disordered" evidence="1">
    <location>
        <begin position="1"/>
        <end position="30"/>
    </location>
</feature>
<keyword evidence="3" id="KW-1185">Reference proteome</keyword>
<protein>
    <submittedName>
        <fullName evidence="2">Uncharacterized protein</fullName>
    </submittedName>
</protein>
<dbReference type="InterPro" id="IPR026713">
    <property type="entry name" value="CRACD-like"/>
</dbReference>
<evidence type="ECO:0000313" key="2">
    <source>
        <dbReference type="Ensembl" id="ENSCCRP00010066863.1"/>
    </source>
</evidence>
<evidence type="ECO:0000256" key="1">
    <source>
        <dbReference type="SAM" id="MobiDB-lite"/>
    </source>
</evidence>
<feature type="compositionally biased region" description="Polar residues" evidence="1">
    <location>
        <begin position="13"/>
        <end position="22"/>
    </location>
</feature>
<dbReference type="PANTHER" id="PTHR47743:SF2">
    <property type="entry name" value="ACROSOMAL PROTEIN KIAA1210"/>
    <property type="match status" value="1"/>
</dbReference>
<sequence>MGSKAMSHDSVFVSDSPSSETNEGLGASQDSIHGKVKSLQYNNKFLNNLDNTFILIIYIYNNLIINCHN</sequence>
<dbReference type="Proteomes" id="UP000694427">
    <property type="component" value="Unplaced"/>
</dbReference>
<proteinExistence type="predicted"/>
<reference evidence="2" key="1">
    <citation type="submission" date="2025-08" db="UniProtKB">
        <authorList>
            <consortium name="Ensembl"/>
        </authorList>
    </citation>
    <scope>IDENTIFICATION</scope>
</reference>
<dbReference type="AlphaFoldDB" id="A0A8C1LWT8"/>
<dbReference type="Ensembl" id="ENSCCRT00010073740.1">
    <property type="protein sequence ID" value="ENSCCRP00010066863.1"/>
    <property type="gene ID" value="ENSCCRG00010028863.1"/>
</dbReference>
<reference evidence="2" key="2">
    <citation type="submission" date="2025-09" db="UniProtKB">
        <authorList>
            <consortium name="Ensembl"/>
        </authorList>
    </citation>
    <scope>IDENTIFICATION</scope>
</reference>